<comment type="caution">
    <text evidence="4">The sequence shown here is derived from an EMBL/GenBank/DDBJ whole genome shotgun (WGS) entry which is preliminary data.</text>
</comment>
<dbReference type="Proteomes" id="UP000652761">
    <property type="component" value="Unassembled WGS sequence"/>
</dbReference>
<feature type="coiled-coil region" evidence="1">
    <location>
        <begin position="411"/>
        <end position="445"/>
    </location>
</feature>
<gene>
    <name evidence="4" type="ORF">Taro_038016</name>
</gene>
<feature type="coiled-coil region" evidence="1">
    <location>
        <begin position="688"/>
        <end position="779"/>
    </location>
</feature>
<organism evidence="4 5">
    <name type="scientific">Colocasia esculenta</name>
    <name type="common">Wild taro</name>
    <name type="synonym">Arum esculentum</name>
    <dbReference type="NCBI Taxonomy" id="4460"/>
    <lineage>
        <taxon>Eukaryota</taxon>
        <taxon>Viridiplantae</taxon>
        <taxon>Streptophyta</taxon>
        <taxon>Embryophyta</taxon>
        <taxon>Tracheophyta</taxon>
        <taxon>Spermatophyta</taxon>
        <taxon>Magnoliopsida</taxon>
        <taxon>Liliopsida</taxon>
        <taxon>Araceae</taxon>
        <taxon>Aroideae</taxon>
        <taxon>Colocasieae</taxon>
        <taxon>Colocasia</taxon>
    </lineage>
</organism>
<proteinExistence type="predicted"/>
<feature type="region of interest" description="Disordered" evidence="2">
    <location>
        <begin position="296"/>
        <end position="315"/>
    </location>
</feature>
<evidence type="ECO:0000313" key="5">
    <source>
        <dbReference type="Proteomes" id="UP000652761"/>
    </source>
</evidence>
<dbReference type="OrthoDB" id="765176at2759"/>
<sequence>MFKAARWRRDKNKVKAVFKMQFLATQISQPNWESLVIYLIPQEATKPTARSEKAVVSNGSCQWENAVYETIKFVQEPTIGTIHNKIYRIIVFATGSPKATVLGEASIDFADYAKATKPCSVSLPLKAPDSSLLLHVTIQRVQDEANERESGEWIDKIVKPQKWMPKSPLNNRGKKKSYTTSSGAKDSSIIADRPPTNGEVQMKFSSTQVTCLHIESGDNLKESNSLDIMSVSGSDTSSGLYTLMDNGPRNSRDILQDSTSILSSFSNNSTPRRPISSLLANYGDHRRSNTDCSVISATDGTTNAPTNSANGNKPKETIQASDVSINKLKNDPALLARQVEASELELQSLRKQVVKERRKREDLSRDLCKMKEERDELRTECEHLKAFYGENADDEASNRPQFNGANVRSLMEQIKQELNHEKAMNANLRLQLQKTEKSNSELMLAVRNMDQMVEQKNREKTSNVDCDHTFDKKIGKGTSQAINHGAGLSHLHSCESSKQLCESDTLHEQDREQCALEELVKGHDMKMEFSVEQEFPDLNNELESCKNDNEELEIQIEQLALDYEILKQEKHKISLKLEQIQLREQLRTQYECSAHTSVISDLEAHVETLEKEFEKRAKAFEADLASVTEAKIEQEKRAIQLQEALTKAKWKNVTIAECLQEELKRLSIQMLSTFNENEKLSMQALAEASELHLENSHLEELLEKANVELTSVQEHCRTKIEDLSREIDLSRRQMEELTIELQEKAKELENQKKSEAERIEAFSEEVMKLKGQIELLVQEKSNIYQQLRQKDDSIEKVEQQKALIKKTEMLLQSESMESNVPQIECSLVGGQVDELSEKLNELRLLKEQHESIIQTLNLELATLKAGYSDLKGPLSENNLEKQNVGKQLSYLRDDLQRKEDKITTLEKRLTANNVKVASLDSSAKIGPRKKDDSGSMPHYGVGRLREKVKPLEAELRVRNEAFQNTNTLLEKGPGDGGVELENGSKEPGRNNSGFHGDNEQKMQGVRSMNAQADSYYHGEKNVLINYKEKSCACISNSTGQGPLVSRKGIGSKLDVAFSRYPGDNGNMSKMLNEMALLRQGNELMRAELQEMRERYCEVSLKFAEVEDERQQLIMKINTQKNSPRS</sequence>
<feature type="coiled-coil region" evidence="1">
    <location>
        <begin position="832"/>
        <end position="859"/>
    </location>
</feature>
<feature type="compositionally biased region" description="Polar residues" evidence="2">
    <location>
        <begin position="296"/>
        <end position="311"/>
    </location>
</feature>
<dbReference type="PANTHER" id="PTHR34452">
    <property type="entry name" value="MYOSIN HEAVY CHAIN-RELATED PROTEIN"/>
    <property type="match status" value="1"/>
</dbReference>
<evidence type="ECO:0000256" key="2">
    <source>
        <dbReference type="SAM" id="MobiDB-lite"/>
    </source>
</evidence>
<keyword evidence="1" id="KW-0175">Coiled coil</keyword>
<feature type="coiled-coil region" evidence="1">
    <location>
        <begin position="339"/>
        <end position="366"/>
    </location>
</feature>
<feature type="region of interest" description="Disordered" evidence="2">
    <location>
        <begin position="967"/>
        <end position="1000"/>
    </location>
</feature>
<dbReference type="InterPro" id="IPR019448">
    <property type="entry name" value="NT-C2"/>
</dbReference>
<feature type="region of interest" description="Disordered" evidence="2">
    <location>
        <begin position="164"/>
        <end position="198"/>
    </location>
</feature>
<accession>A0A843WRF4</accession>
<evidence type="ECO:0000313" key="4">
    <source>
        <dbReference type="EMBL" id="MQM05210.1"/>
    </source>
</evidence>
<feature type="coiled-coil region" evidence="1">
    <location>
        <begin position="535"/>
        <end position="619"/>
    </location>
</feature>
<dbReference type="Pfam" id="PF10358">
    <property type="entry name" value="NT-C2"/>
    <property type="match status" value="1"/>
</dbReference>
<evidence type="ECO:0000259" key="3">
    <source>
        <dbReference type="PROSITE" id="PS51840"/>
    </source>
</evidence>
<dbReference type="PANTHER" id="PTHR34452:SF7">
    <property type="entry name" value="MYOSIN HEAVY CHAIN-RELATED PROTEIN"/>
    <property type="match status" value="1"/>
</dbReference>
<keyword evidence="5" id="KW-1185">Reference proteome</keyword>
<protein>
    <recommendedName>
        <fullName evidence="3">C2 NT-type domain-containing protein</fullName>
    </recommendedName>
</protein>
<feature type="region of interest" description="Disordered" evidence="2">
    <location>
        <begin position="921"/>
        <end position="940"/>
    </location>
</feature>
<evidence type="ECO:0000256" key="1">
    <source>
        <dbReference type="SAM" id="Coils"/>
    </source>
</evidence>
<dbReference type="AlphaFoldDB" id="A0A843WRF4"/>
<feature type="domain" description="C2 NT-type" evidence="3">
    <location>
        <begin position="6"/>
        <end position="142"/>
    </location>
</feature>
<dbReference type="PROSITE" id="PS51840">
    <property type="entry name" value="C2_NT"/>
    <property type="match status" value="1"/>
</dbReference>
<dbReference type="EMBL" id="NMUH01003370">
    <property type="protein sequence ID" value="MQM05210.1"/>
    <property type="molecule type" value="Genomic_DNA"/>
</dbReference>
<reference evidence="4" key="1">
    <citation type="submission" date="2017-07" db="EMBL/GenBank/DDBJ databases">
        <title>Taro Niue Genome Assembly and Annotation.</title>
        <authorList>
            <person name="Atibalentja N."/>
            <person name="Keating K."/>
            <person name="Fields C.J."/>
        </authorList>
    </citation>
    <scope>NUCLEOTIDE SEQUENCE</scope>
    <source>
        <strain evidence="4">Niue_2</strain>
        <tissue evidence="4">Leaf</tissue>
    </source>
</reference>
<name>A0A843WRF4_COLES</name>